<sequence>MTPSLDPAILVAGIGNIFLGDDGFGVEVIRRLSARPLPVSLMVFQDFGIRSVDLVYALHTPWKAVILVDAYAHGETPGHLQVLHITPDDIPTSAPVMDGHSLNPLIVLSMAKQQARTLPPVYLVGCQPLTFGPEEGSTELSAPVEAALRRQSSRPANWLSIWVINWHKTNRTSEKP</sequence>
<dbReference type="SUPFAM" id="SSF53163">
    <property type="entry name" value="HybD-like"/>
    <property type="match status" value="1"/>
</dbReference>
<protein>
    <submittedName>
        <fullName evidence="5">Hydrogenase maturation protease</fullName>
    </submittedName>
</protein>
<proteinExistence type="inferred from homology"/>
<dbReference type="GO" id="GO:0016485">
    <property type="term" value="P:protein processing"/>
    <property type="evidence" value="ECO:0007669"/>
    <property type="project" value="TreeGrafter"/>
</dbReference>
<dbReference type="AlphaFoldDB" id="A0A2T2WIQ2"/>
<organism evidence="5 6">
    <name type="scientific">Sulfobacillus thermosulfidooxidans</name>
    <dbReference type="NCBI Taxonomy" id="28034"/>
    <lineage>
        <taxon>Bacteria</taxon>
        <taxon>Bacillati</taxon>
        <taxon>Bacillota</taxon>
        <taxon>Clostridia</taxon>
        <taxon>Eubacteriales</taxon>
        <taxon>Clostridiales Family XVII. Incertae Sedis</taxon>
        <taxon>Sulfobacillus</taxon>
    </lineage>
</organism>
<dbReference type="PANTHER" id="PTHR30302">
    <property type="entry name" value="HYDROGENASE 1 MATURATION PROTEASE"/>
    <property type="match status" value="1"/>
</dbReference>
<evidence type="ECO:0000313" key="5">
    <source>
        <dbReference type="EMBL" id="PSR22119.1"/>
    </source>
</evidence>
<reference evidence="5 6" key="1">
    <citation type="journal article" date="2014" name="BMC Genomics">
        <title>Comparison of environmental and isolate Sulfobacillus genomes reveals diverse carbon, sulfur, nitrogen, and hydrogen metabolisms.</title>
        <authorList>
            <person name="Justice N.B."/>
            <person name="Norman A."/>
            <person name="Brown C.T."/>
            <person name="Singh A."/>
            <person name="Thomas B.C."/>
            <person name="Banfield J.F."/>
        </authorList>
    </citation>
    <scope>NUCLEOTIDE SEQUENCE [LARGE SCALE GENOMIC DNA]</scope>
    <source>
        <strain evidence="5">AMDSBA5</strain>
    </source>
</reference>
<dbReference type="GO" id="GO:0004190">
    <property type="term" value="F:aspartic-type endopeptidase activity"/>
    <property type="evidence" value="ECO:0007669"/>
    <property type="project" value="UniProtKB-KW"/>
</dbReference>
<dbReference type="PANTHER" id="PTHR30302:SF1">
    <property type="entry name" value="HYDROGENASE 2 MATURATION PROTEASE"/>
    <property type="match status" value="1"/>
</dbReference>
<dbReference type="InterPro" id="IPR023430">
    <property type="entry name" value="Pept_HybD-like_dom_sf"/>
</dbReference>
<accession>A0A2T2WIQ2</accession>
<keyword evidence="2 5" id="KW-0645">Protease</keyword>
<evidence type="ECO:0000256" key="2">
    <source>
        <dbReference type="ARBA" id="ARBA00022670"/>
    </source>
</evidence>
<comment type="caution">
    <text evidence="5">The sequence shown here is derived from an EMBL/GenBank/DDBJ whole genome shotgun (WGS) entry which is preliminary data.</text>
</comment>
<evidence type="ECO:0000256" key="1">
    <source>
        <dbReference type="ARBA" id="ARBA00006814"/>
    </source>
</evidence>
<evidence type="ECO:0000313" key="6">
    <source>
        <dbReference type="Proteomes" id="UP000242705"/>
    </source>
</evidence>
<dbReference type="Pfam" id="PF01750">
    <property type="entry name" value="HycI"/>
    <property type="match status" value="1"/>
</dbReference>
<keyword evidence="3" id="KW-0064">Aspartyl protease</keyword>
<dbReference type="EMBL" id="PXYX01000093">
    <property type="protein sequence ID" value="PSR22119.1"/>
    <property type="molecule type" value="Genomic_DNA"/>
</dbReference>
<gene>
    <name evidence="5" type="ORF">C7B47_16865</name>
</gene>
<evidence type="ECO:0000256" key="4">
    <source>
        <dbReference type="ARBA" id="ARBA00022801"/>
    </source>
</evidence>
<comment type="similarity">
    <text evidence="1">Belongs to the peptidase A31 family.</text>
</comment>
<dbReference type="NCBIfam" id="TIGR00072">
    <property type="entry name" value="hydrog_prot"/>
    <property type="match status" value="1"/>
</dbReference>
<name>A0A2T2WIQ2_SULTH</name>
<keyword evidence="4" id="KW-0378">Hydrolase</keyword>
<dbReference type="PRINTS" id="PR00446">
    <property type="entry name" value="HYDRGNUPTAKE"/>
</dbReference>
<dbReference type="Proteomes" id="UP000242705">
    <property type="component" value="Unassembled WGS sequence"/>
</dbReference>
<dbReference type="Gene3D" id="3.40.50.1450">
    <property type="entry name" value="HybD-like"/>
    <property type="match status" value="1"/>
</dbReference>
<dbReference type="GO" id="GO:0008047">
    <property type="term" value="F:enzyme activator activity"/>
    <property type="evidence" value="ECO:0007669"/>
    <property type="project" value="InterPro"/>
</dbReference>
<dbReference type="InterPro" id="IPR000671">
    <property type="entry name" value="Peptidase_A31"/>
</dbReference>
<evidence type="ECO:0000256" key="3">
    <source>
        <dbReference type="ARBA" id="ARBA00022750"/>
    </source>
</evidence>